<dbReference type="InterPro" id="IPR018497">
    <property type="entry name" value="Peptidase_M13_C"/>
</dbReference>
<dbReference type="SUPFAM" id="SSF55486">
    <property type="entry name" value="Metalloproteases ('zincins'), catalytic domain"/>
    <property type="match status" value="1"/>
</dbReference>
<proteinExistence type="predicted"/>
<name>A0ABP1S0J8_9HEXA</name>
<keyword evidence="3" id="KW-1185">Reference proteome</keyword>
<dbReference type="EMBL" id="CAXLJM020000138">
    <property type="protein sequence ID" value="CAL8140610.1"/>
    <property type="molecule type" value="Genomic_DNA"/>
</dbReference>
<dbReference type="PANTHER" id="PTHR11733">
    <property type="entry name" value="ZINC METALLOPROTEASE FAMILY M13 NEPRILYSIN-RELATED"/>
    <property type="match status" value="1"/>
</dbReference>
<reference evidence="2 3" key="1">
    <citation type="submission" date="2024-08" db="EMBL/GenBank/DDBJ databases">
        <authorList>
            <person name="Cucini C."/>
            <person name="Frati F."/>
        </authorList>
    </citation>
    <scope>NUCLEOTIDE SEQUENCE [LARGE SCALE GENOMIC DNA]</scope>
</reference>
<dbReference type="InterPro" id="IPR024079">
    <property type="entry name" value="MetalloPept_cat_dom_sf"/>
</dbReference>
<organism evidence="2 3">
    <name type="scientific">Orchesella dallaii</name>
    <dbReference type="NCBI Taxonomy" id="48710"/>
    <lineage>
        <taxon>Eukaryota</taxon>
        <taxon>Metazoa</taxon>
        <taxon>Ecdysozoa</taxon>
        <taxon>Arthropoda</taxon>
        <taxon>Hexapoda</taxon>
        <taxon>Collembola</taxon>
        <taxon>Entomobryomorpha</taxon>
        <taxon>Entomobryoidea</taxon>
        <taxon>Orchesellidae</taxon>
        <taxon>Orchesellinae</taxon>
        <taxon>Orchesella</taxon>
    </lineage>
</organism>
<dbReference type="InterPro" id="IPR000718">
    <property type="entry name" value="Peptidase_M13"/>
</dbReference>
<evidence type="ECO:0000313" key="3">
    <source>
        <dbReference type="Proteomes" id="UP001642540"/>
    </source>
</evidence>
<comment type="caution">
    <text evidence="2">The sequence shown here is derived from an EMBL/GenBank/DDBJ whole genome shotgun (WGS) entry which is preliminary data.</text>
</comment>
<dbReference type="PANTHER" id="PTHR11733:SF224">
    <property type="entry name" value="NEPRILYSIN-2"/>
    <property type="match status" value="1"/>
</dbReference>
<feature type="domain" description="Peptidase M13 C-terminal" evidence="1">
    <location>
        <begin position="35"/>
        <end position="237"/>
    </location>
</feature>
<dbReference type="PROSITE" id="PS51885">
    <property type="entry name" value="NEPRILYSIN"/>
    <property type="match status" value="1"/>
</dbReference>
<dbReference type="Proteomes" id="UP001642540">
    <property type="component" value="Unassembled WGS sequence"/>
</dbReference>
<protein>
    <recommendedName>
        <fullName evidence="1">Peptidase M13 C-terminal domain-containing protein</fullName>
    </recommendedName>
</protein>
<accession>A0ABP1S0J8</accession>
<dbReference type="CDD" id="cd08662">
    <property type="entry name" value="M13"/>
    <property type="match status" value="1"/>
</dbReference>
<dbReference type="PRINTS" id="PR00786">
    <property type="entry name" value="NEPRILYSIN"/>
</dbReference>
<dbReference type="Gene3D" id="3.40.390.10">
    <property type="entry name" value="Collagenase (Catalytic Domain)"/>
    <property type="match status" value="1"/>
</dbReference>
<sequence length="238" mass="27393">MRKLNIGFNNPKLAFLQKDIRQGGIFYGWDFSFTYGVFRNSIQIAASLLQSPLFDISRPNYLNFGGMGSSIGHEITHSFDELGKLINKFGNIENWWDRETVTNYDLRKKCMINQYSSFYSNATRLNIKGEQTLSENIADNGGLKLTQRAYKEWVQFHGEEDGLPGLNYAPSQLFWIAAAQIWCAVHRLDSLRYHITKGFHSPPEFRLKGSFANNEEFAKDFMCELGTKMNPVDKCSIW</sequence>
<gene>
    <name evidence="2" type="ORF">ODALV1_LOCUS28348</name>
</gene>
<evidence type="ECO:0000259" key="1">
    <source>
        <dbReference type="Pfam" id="PF01431"/>
    </source>
</evidence>
<evidence type="ECO:0000313" key="2">
    <source>
        <dbReference type="EMBL" id="CAL8140610.1"/>
    </source>
</evidence>
<dbReference type="Pfam" id="PF01431">
    <property type="entry name" value="Peptidase_M13"/>
    <property type="match status" value="1"/>
</dbReference>